<dbReference type="InterPro" id="IPR051413">
    <property type="entry name" value="K/Na_HCN_channel"/>
</dbReference>
<sequence length="367" mass="42001">MPNGRLSSSYDIPDESLRDAMDHQIPPTNTPLLREDTAEDDEEEKKRRKSGIPSHPNTPPSISRFLQRRSQSLQYKPVLKKENDTPKASASLSFVSSAFNIRKGTFKRKRLSVEDNSQPDLLGENKQKHPSSLELRYFPSNSVEDNGFRGSSSISKVQQAPYSRPPFVFNDSANRKRSSILFLNAWTLWTGQRSRVGKKDRPYGSEDGSYSQNGGDTYSNPDIHPFEYPHLKPGWVRHQLQNIFQPTDNKLAMKLFGSKKALIQERVRQKAAGHWIIHPCSSFRFYWDLCMLLLLVANLIILPVAISFFNDDLSTRWIAFNCLSDTIFLIDIVVNFRTGIMQQDNSEQVIIDPKEIAKHYIKNLVLS</sequence>
<keyword evidence="4 6" id="KW-0472">Membrane</keyword>
<evidence type="ECO:0000256" key="6">
    <source>
        <dbReference type="SAM" id="Phobius"/>
    </source>
</evidence>
<evidence type="ECO:0000313" key="10">
    <source>
        <dbReference type="Proteomes" id="UP000675881"/>
    </source>
</evidence>
<dbReference type="OrthoDB" id="421226at2759"/>
<evidence type="ECO:0000256" key="4">
    <source>
        <dbReference type="ARBA" id="ARBA00023136"/>
    </source>
</evidence>
<reference evidence="9" key="1">
    <citation type="submission" date="2021-02" db="EMBL/GenBank/DDBJ databases">
        <authorList>
            <person name="Bekaert M."/>
        </authorList>
    </citation>
    <scope>NUCLEOTIDE SEQUENCE</scope>
    <source>
        <strain evidence="9">IoA-00</strain>
    </source>
</reference>
<feature type="region of interest" description="Disordered" evidence="5">
    <location>
        <begin position="1"/>
        <end position="64"/>
    </location>
</feature>
<feature type="compositionally biased region" description="Polar residues" evidence="5">
    <location>
        <begin position="1"/>
        <end position="10"/>
    </location>
</feature>
<dbReference type="Pfam" id="PF00520">
    <property type="entry name" value="Ion_trans"/>
    <property type="match status" value="1"/>
</dbReference>
<dbReference type="GO" id="GO:0035725">
    <property type="term" value="P:sodium ion transmembrane transport"/>
    <property type="evidence" value="ECO:0007669"/>
    <property type="project" value="TreeGrafter"/>
</dbReference>
<keyword evidence="3 6" id="KW-1133">Transmembrane helix</keyword>
<dbReference type="GO" id="GO:0005249">
    <property type="term" value="F:voltage-gated potassium channel activity"/>
    <property type="evidence" value="ECO:0007669"/>
    <property type="project" value="TreeGrafter"/>
</dbReference>
<dbReference type="GO" id="GO:0003254">
    <property type="term" value="P:regulation of membrane depolarization"/>
    <property type="evidence" value="ECO:0007669"/>
    <property type="project" value="TreeGrafter"/>
</dbReference>
<gene>
    <name evidence="9" type="ORF">LSAA_13344</name>
</gene>
<dbReference type="EMBL" id="HG994586">
    <property type="protein sequence ID" value="CAF3008815.1"/>
    <property type="molecule type" value="Genomic_DNA"/>
</dbReference>
<dbReference type="PANTHER" id="PTHR45689:SF5">
    <property type="entry name" value="I[[H]] CHANNEL, ISOFORM E"/>
    <property type="match status" value="1"/>
</dbReference>
<feature type="domain" description="Ion transport" evidence="7">
    <location>
        <begin position="285"/>
        <end position="363"/>
    </location>
</feature>
<keyword evidence="2 6" id="KW-0812">Transmembrane</keyword>
<feature type="region of interest" description="Disordered" evidence="5">
    <location>
        <begin position="196"/>
        <end position="216"/>
    </location>
</feature>
<proteinExistence type="predicted"/>
<comment type="subcellular location">
    <subcellularLocation>
        <location evidence="1">Membrane</location>
        <topology evidence="1">Multi-pass membrane protein</topology>
    </subcellularLocation>
</comment>
<dbReference type="SUPFAM" id="SSF81324">
    <property type="entry name" value="Voltage-gated potassium channels"/>
    <property type="match status" value="1"/>
</dbReference>
<dbReference type="GO" id="GO:0098855">
    <property type="term" value="C:HCN channel complex"/>
    <property type="evidence" value="ECO:0007669"/>
    <property type="project" value="TreeGrafter"/>
</dbReference>
<protein>
    <submittedName>
        <fullName evidence="9">HCN2</fullName>
    </submittedName>
</protein>
<keyword evidence="10" id="KW-1185">Reference proteome</keyword>
<evidence type="ECO:0000256" key="1">
    <source>
        <dbReference type="ARBA" id="ARBA00004141"/>
    </source>
</evidence>
<feature type="domain" description="Ion transport N-terminal" evidence="8">
    <location>
        <begin position="241"/>
        <end position="283"/>
    </location>
</feature>
<dbReference type="PANTHER" id="PTHR45689">
    <property type="entry name" value="I[[H]] CHANNEL, ISOFORM E"/>
    <property type="match status" value="1"/>
</dbReference>
<name>A0A7R8D3A7_LEPSM</name>
<evidence type="ECO:0000313" key="9">
    <source>
        <dbReference type="EMBL" id="CAF3008815.1"/>
    </source>
</evidence>
<evidence type="ECO:0000259" key="8">
    <source>
        <dbReference type="Pfam" id="PF08412"/>
    </source>
</evidence>
<feature type="transmembrane region" description="Helical" evidence="6">
    <location>
        <begin position="318"/>
        <end position="336"/>
    </location>
</feature>
<dbReference type="InterPro" id="IPR013621">
    <property type="entry name" value="Ion_trans_N"/>
</dbReference>
<dbReference type="Proteomes" id="UP000675881">
    <property type="component" value="Chromosome 7"/>
</dbReference>
<feature type="region of interest" description="Disordered" evidence="5">
    <location>
        <begin position="110"/>
        <end position="130"/>
    </location>
</feature>
<feature type="transmembrane region" description="Helical" evidence="6">
    <location>
        <begin position="285"/>
        <end position="306"/>
    </location>
</feature>
<accession>A0A7R8D3A7</accession>
<evidence type="ECO:0000256" key="2">
    <source>
        <dbReference type="ARBA" id="ARBA00022692"/>
    </source>
</evidence>
<organism evidence="9 10">
    <name type="scientific">Lepeophtheirus salmonis</name>
    <name type="common">Salmon louse</name>
    <name type="synonym">Caligus salmonis</name>
    <dbReference type="NCBI Taxonomy" id="72036"/>
    <lineage>
        <taxon>Eukaryota</taxon>
        <taxon>Metazoa</taxon>
        <taxon>Ecdysozoa</taxon>
        <taxon>Arthropoda</taxon>
        <taxon>Crustacea</taxon>
        <taxon>Multicrustacea</taxon>
        <taxon>Hexanauplia</taxon>
        <taxon>Copepoda</taxon>
        <taxon>Siphonostomatoida</taxon>
        <taxon>Caligidae</taxon>
        <taxon>Lepeophtheirus</taxon>
    </lineage>
</organism>
<evidence type="ECO:0000256" key="5">
    <source>
        <dbReference type="SAM" id="MobiDB-lite"/>
    </source>
</evidence>
<dbReference type="InterPro" id="IPR005821">
    <property type="entry name" value="Ion_trans_dom"/>
</dbReference>
<dbReference type="Pfam" id="PF08412">
    <property type="entry name" value="Ion_trans_N"/>
    <property type="match status" value="1"/>
</dbReference>
<dbReference type="AlphaFoldDB" id="A0A7R8D3A7"/>
<evidence type="ECO:0000259" key="7">
    <source>
        <dbReference type="Pfam" id="PF00520"/>
    </source>
</evidence>
<evidence type="ECO:0000256" key="3">
    <source>
        <dbReference type="ARBA" id="ARBA00022989"/>
    </source>
</evidence>